<feature type="region of interest" description="Disordered" evidence="1">
    <location>
        <begin position="789"/>
        <end position="827"/>
    </location>
</feature>
<sequence length="841" mass="95453">MRNRGVGGTTFSSERISFATSTLRTTSTGRCSWLSTTIVVGKQGLLLPTIWHYSEPLRSIYNSAAAKIIDHIKHELQVWLHGDIIHPVQLSSWLSLDEAHNLDLELACTSPFSQSIAALRVILDYVVQVGISDECSSRLILWTPENVPSVEYPTPYFALSHNSPSHHDIAAILGLLRHVGPHEAGTDYVFERRIMSSIGMLFHSCSIGCVPGTDSMESSSSDIPGLYSLVMAGCSDLNGDVRTQMAELAHSTLEKLVKLHGHQDAQLPKSYFVYGLHVSKTMLSIFVHLPCAVSSYAGDLRLTECRQILIAQHRVAPFSDEKYYEYQDDRFFDRWQLLVALFTIRTHVRILEDHLSNSLMQRSRDSACCLRDVSVDRAEPANAVRPSPKISPHDFYFTGMREHWRGAQFPVPATWIPADGCIISSDRPAVWDMDIVALLTRHLASIYLYPLRRTLIPLSADDLRSNHLDKDYCGPDFLHRLHTPRRDVDNIKWLEVDDHQEDTVPHLNRLYDLLMMSTTHWLEINLFIASMFASFSEYSVQWAPKIRYPPQVGIQRVTNIQVDFALALQKIPATIKPTMERASRLPLTASSPGILVGLRSLNMNEDGNTVSQNEIQRLEAVMRPHLQILTMFLRYCSRRDGTEVHLPPWAILFCTYLKAGYVHVFAFSPEDCSPQFSVITTLVDRLPIARQCRDNEQLEDRMRLAMALFTLQRHVVRVCTHWDDPTWAQDGLIEEHEAVVQVTGISTPSPSYCDVPAEGETKRKRRLMMRLIEQARILDTDADYLDVAIPSSSEDSDDSDDSDNEYRSYYTSEMEANEQEAKSDSLGARVDNWRIECDVTY</sequence>
<evidence type="ECO:0000256" key="1">
    <source>
        <dbReference type="SAM" id="MobiDB-lite"/>
    </source>
</evidence>
<gene>
    <name evidence="2" type="ORF">GFSPODELE1_LOCUS5844</name>
</gene>
<evidence type="ECO:0000313" key="3">
    <source>
        <dbReference type="Proteomes" id="UP001497453"/>
    </source>
</evidence>
<dbReference type="Proteomes" id="UP001497453">
    <property type="component" value="Chromosome 4"/>
</dbReference>
<feature type="compositionally biased region" description="Acidic residues" evidence="1">
    <location>
        <begin position="794"/>
        <end position="803"/>
    </location>
</feature>
<dbReference type="EMBL" id="OZ037947">
    <property type="protein sequence ID" value="CAL1706368.1"/>
    <property type="molecule type" value="Genomic_DNA"/>
</dbReference>
<evidence type="ECO:0000313" key="2">
    <source>
        <dbReference type="EMBL" id="CAL1706368.1"/>
    </source>
</evidence>
<keyword evidence="3" id="KW-1185">Reference proteome</keyword>
<proteinExistence type="predicted"/>
<accession>A0ABP1DEX2</accession>
<name>A0ABP1DEX2_9APHY</name>
<reference evidence="3" key="1">
    <citation type="submission" date="2024-04" db="EMBL/GenBank/DDBJ databases">
        <authorList>
            <person name="Shaw F."/>
            <person name="Minotto A."/>
        </authorList>
    </citation>
    <scope>NUCLEOTIDE SEQUENCE [LARGE SCALE GENOMIC DNA]</scope>
</reference>
<organism evidence="2 3">
    <name type="scientific">Somion occarium</name>
    <dbReference type="NCBI Taxonomy" id="3059160"/>
    <lineage>
        <taxon>Eukaryota</taxon>
        <taxon>Fungi</taxon>
        <taxon>Dikarya</taxon>
        <taxon>Basidiomycota</taxon>
        <taxon>Agaricomycotina</taxon>
        <taxon>Agaricomycetes</taxon>
        <taxon>Polyporales</taxon>
        <taxon>Cerrenaceae</taxon>
        <taxon>Somion</taxon>
    </lineage>
</organism>
<protein>
    <submittedName>
        <fullName evidence="2">Uncharacterized protein</fullName>
    </submittedName>
</protein>